<dbReference type="InterPro" id="IPR011333">
    <property type="entry name" value="SKP1/BTB/POZ_sf"/>
</dbReference>
<dbReference type="OrthoDB" id="6359816at2759"/>
<evidence type="ECO:0000313" key="2">
    <source>
        <dbReference type="EMBL" id="KAE9964578.1"/>
    </source>
</evidence>
<dbReference type="PROSITE" id="PS50097">
    <property type="entry name" value="BTB"/>
    <property type="match status" value="1"/>
</dbReference>
<dbReference type="SUPFAM" id="SSF54695">
    <property type="entry name" value="POZ domain"/>
    <property type="match status" value="1"/>
</dbReference>
<dbReference type="PANTHER" id="PTHR47843">
    <property type="entry name" value="BTB DOMAIN-CONTAINING PROTEIN-RELATED"/>
    <property type="match status" value="1"/>
</dbReference>
<dbReference type="EMBL" id="WNWR01000036">
    <property type="protein sequence ID" value="KAE9993159.1"/>
    <property type="molecule type" value="Genomic_DNA"/>
</dbReference>
<name>A0A8H3ZBR6_VENIN</name>
<protein>
    <recommendedName>
        <fullName evidence="1">BTB domain-containing protein</fullName>
    </recommendedName>
</protein>
<dbReference type="InterPro" id="IPR000210">
    <property type="entry name" value="BTB/POZ_dom"/>
</dbReference>
<evidence type="ECO:0000313" key="4">
    <source>
        <dbReference type="Proteomes" id="UP000490939"/>
    </source>
</evidence>
<reference evidence="3 4" key="1">
    <citation type="submission" date="2019-07" db="EMBL/GenBank/DDBJ databases">
        <title>Venturia inaequalis Genome Resource.</title>
        <authorList>
            <person name="Lichtner F.J."/>
        </authorList>
    </citation>
    <scope>NUCLEOTIDE SEQUENCE [LARGE SCALE GENOMIC DNA]</scope>
    <source>
        <strain evidence="2">Bline_iso_100314</strain>
        <strain evidence="3 4">DMI_063113</strain>
    </source>
</reference>
<comment type="caution">
    <text evidence="3">The sequence shown here is derived from an EMBL/GenBank/DDBJ whole genome shotgun (WGS) entry which is preliminary data.</text>
</comment>
<keyword evidence="4" id="KW-1185">Reference proteome</keyword>
<dbReference type="PANTHER" id="PTHR47843:SF5">
    <property type="entry name" value="BTB_POZ DOMAIN PROTEIN"/>
    <property type="match status" value="1"/>
</dbReference>
<dbReference type="Pfam" id="PF00651">
    <property type="entry name" value="BTB"/>
    <property type="match status" value="1"/>
</dbReference>
<proteinExistence type="predicted"/>
<sequence>MAIHEPRAETPQAAIACCFRDHRYSDLLIQCGGTNFRVHKIVVCPQCKFLENACKEEWEKKTMHENVEMTHIELSDDSPLAVNALIEWLYNHDYTVLTKEDENTKDLKDAWNSSEILGHIQVYVIAEKYDIKGLRDLAEKNIRRTLGPTKTNPHFHNAIREIYDNTGADDALRQQMAGFASLHAKEEFATDGKFKGLMMEIPEFGADVAHFLCGGQMFKGLVPAIARSEEEENGARFPILPSSFTLPAGFNAGASQDFHFGTRPNPLSGIRRYGGYTGP</sequence>
<dbReference type="AlphaFoldDB" id="A0A8H3ZBR6"/>
<dbReference type="EMBL" id="WNWQ01000687">
    <property type="protein sequence ID" value="KAE9964578.1"/>
    <property type="molecule type" value="Genomic_DNA"/>
</dbReference>
<evidence type="ECO:0000313" key="3">
    <source>
        <dbReference type="EMBL" id="KAE9993159.1"/>
    </source>
</evidence>
<organism evidence="3 4">
    <name type="scientific">Venturia inaequalis</name>
    <name type="common">Apple scab fungus</name>
    <dbReference type="NCBI Taxonomy" id="5025"/>
    <lineage>
        <taxon>Eukaryota</taxon>
        <taxon>Fungi</taxon>
        <taxon>Dikarya</taxon>
        <taxon>Ascomycota</taxon>
        <taxon>Pezizomycotina</taxon>
        <taxon>Dothideomycetes</taxon>
        <taxon>Pleosporomycetidae</taxon>
        <taxon>Venturiales</taxon>
        <taxon>Venturiaceae</taxon>
        <taxon>Venturia</taxon>
    </lineage>
</organism>
<dbReference type="Proteomes" id="UP000490939">
    <property type="component" value="Unassembled WGS sequence"/>
</dbReference>
<dbReference type="SMART" id="SM00225">
    <property type="entry name" value="BTB"/>
    <property type="match status" value="1"/>
</dbReference>
<feature type="domain" description="BTB" evidence="1">
    <location>
        <begin position="25"/>
        <end position="98"/>
    </location>
</feature>
<dbReference type="Gene3D" id="3.30.710.10">
    <property type="entry name" value="Potassium Channel Kv1.1, Chain A"/>
    <property type="match status" value="1"/>
</dbReference>
<dbReference type="CDD" id="cd18186">
    <property type="entry name" value="BTB_POZ_ZBTB_KLHL-like"/>
    <property type="match status" value="1"/>
</dbReference>
<dbReference type="Proteomes" id="UP000433883">
    <property type="component" value="Unassembled WGS sequence"/>
</dbReference>
<evidence type="ECO:0000259" key="1">
    <source>
        <dbReference type="PROSITE" id="PS50097"/>
    </source>
</evidence>
<gene>
    <name evidence="2" type="ORF">BLS_008215</name>
    <name evidence="3" type="ORF">EG327_006158</name>
</gene>
<accession>A0A8H3ZBR6</accession>